<name>A0ABU6C9I8_9ACTN</name>
<dbReference type="PROSITE" id="PS50921">
    <property type="entry name" value="ANTAR"/>
    <property type="match status" value="1"/>
</dbReference>
<reference evidence="3 4" key="1">
    <citation type="submission" date="2022-10" db="EMBL/GenBank/DDBJ databases">
        <authorList>
            <person name="Xie J."/>
            <person name="Shen N."/>
        </authorList>
    </citation>
    <scope>NUCLEOTIDE SEQUENCE [LARGE SCALE GENOMIC DNA]</scope>
    <source>
        <strain evidence="3 4">DSM 41681</strain>
    </source>
</reference>
<protein>
    <submittedName>
        <fullName evidence="3">ANTAR domain-containing protein</fullName>
    </submittedName>
</protein>
<dbReference type="InterPro" id="IPR011006">
    <property type="entry name" value="CheY-like_superfamily"/>
</dbReference>
<keyword evidence="4" id="KW-1185">Reference proteome</keyword>
<evidence type="ECO:0000259" key="2">
    <source>
        <dbReference type="PROSITE" id="PS50921"/>
    </source>
</evidence>
<feature type="domain" description="ANTAR" evidence="2">
    <location>
        <begin position="22"/>
        <end position="83"/>
    </location>
</feature>
<gene>
    <name evidence="3" type="ORF">OKJ48_14145</name>
</gene>
<comment type="caution">
    <text evidence="3">The sequence shown here is derived from an EMBL/GenBank/DDBJ whole genome shotgun (WGS) entry which is preliminary data.</text>
</comment>
<proteinExistence type="predicted"/>
<dbReference type="RefSeq" id="WP_324768645.1">
    <property type="nucleotide sequence ID" value="NZ_BAAATS010000040.1"/>
</dbReference>
<dbReference type="Pfam" id="PF03861">
    <property type="entry name" value="ANTAR"/>
    <property type="match status" value="1"/>
</dbReference>
<evidence type="ECO:0000256" key="1">
    <source>
        <dbReference type="SAM" id="MobiDB-lite"/>
    </source>
</evidence>
<evidence type="ECO:0000313" key="4">
    <source>
        <dbReference type="Proteomes" id="UP001352223"/>
    </source>
</evidence>
<dbReference type="InterPro" id="IPR005561">
    <property type="entry name" value="ANTAR"/>
</dbReference>
<sequence>MTSHDPRPQPATDEQVSAAREKAYLEAQVAHLSQVVHGRAVVDQAVGVLLVLGRITPAGAWDVLREMSMRAGIPLRQVAGHLVAYARTGELPDAVRGELERHIGAARQPGRMRAAPRSAPDGPPSVPDAAEGGPMKTVGPPSTHQ</sequence>
<organism evidence="3 4">
    <name type="scientific">Streptomyces kunmingensis</name>
    <dbReference type="NCBI Taxonomy" id="68225"/>
    <lineage>
        <taxon>Bacteria</taxon>
        <taxon>Bacillati</taxon>
        <taxon>Actinomycetota</taxon>
        <taxon>Actinomycetes</taxon>
        <taxon>Kitasatosporales</taxon>
        <taxon>Streptomycetaceae</taxon>
        <taxon>Streptomyces</taxon>
    </lineage>
</organism>
<dbReference type="EMBL" id="JAOZYB010000090">
    <property type="protein sequence ID" value="MEB3961379.1"/>
    <property type="molecule type" value="Genomic_DNA"/>
</dbReference>
<dbReference type="SMART" id="SM01012">
    <property type="entry name" value="ANTAR"/>
    <property type="match status" value="1"/>
</dbReference>
<accession>A0ABU6C9I8</accession>
<dbReference type="SUPFAM" id="SSF52172">
    <property type="entry name" value="CheY-like"/>
    <property type="match status" value="1"/>
</dbReference>
<dbReference type="Gene3D" id="1.10.10.10">
    <property type="entry name" value="Winged helix-like DNA-binding domain superfamily/Winged helix DNA-binding domain"/>
    <property type="match status" value="1"/>
</dbReference>
<dbReference type="InterPro" id="IPR036388">
    <property type="entry name" value="WH-like_DNA-bd_sf"/>
</dbReference>
<dbReference type="Proteomes" id="UP001352223">
    <property type="component" value="Unassembled WGS sequence"/>
</dbReference>
<feature type="region of interest" description="Disordered" evidence="1">
    <location>
        <begin position="104"/>
        <end position="145"/>
    </location>
</feature>
<evidence type="ECO:0000313" key="3">
    <source>
        <dbReference type="EMBL" id="MEB3961379.1"/>
    </source>
</evidence>